<feature type="signal peptide" evidence="1">
    <location>
        <begin position="1"/>
        <end position="17"/>
    </location>
</feature>
<reference evidence="2 3" key="1">
    <citation type="submission" date="2015-09" db="EMBL/GenBank/DDBJ databases">
        <title>Host preference determinants of Valsa canker pathogens revealed by comparative genomics.</title>
        <authorList>
            <person name="Yin Z."/>
            <person name="Huang L."/>
        </authorList>
    </citation>
    <scope>NUCLEOTIDE SEQUENCE [LARGE SCALE GENOMIC DNA]</scope>
    <source>
        <strain evidence="2 3">YSFL</strain>
    </source>
</reference>
<dbReference type="Proteomes" id="UP000284375">
    <property type="component" value="Unassembled WGS sequence"/>
</dbReference>
<keyword evidence="1" id="KW-0732">Signal</keyword>
<gene>
    <name evidence="2" type="ORF">VSDG_04955</name>
</gene>
<dbReference type="AlphaFoldDB" id="A0A423W3L4"/>
<organism evidence="2 3">
    <name type="scientific">Cytospora chrysosperma</name>
    <name type="common">Cytospora canker fungus</name>
    <name type="synonym">Sphaeria chrysosperma</name>
    <dbReference type="NCBI Taxonomy" id="252740"/>
    <lineage>
        <taxon>Eukaryota</taxon>
        <taxon>Fungi</taxon>
        <taxon>Dikarya</taxon>
        <taxon>Ascomycota</taxon>
        <taxon>Pezizomycotina</taxon>
        <taxon>Sordariomycetes</taxon>
        <taxon>Sordariomycetidae</taxon>
        <taxon>Diaporthales</taxon>
        <taxon>Cytosporaceae</taxon>
        <taxon>Cytospora</taxon>
    </lineage>
</organism>
<evidence type="ECO:0000313" key="2">
    <source>
        <dbReference type="EMBL" id="ROV97918.1"/>
    </source>
</evidence>
<dbReference type="OrthoDB" id="2281372at2759"/>
<comment type="caution">
    <text evidence="2">The sequence shown here is derived from an EMBL/GenBank/DDBJ whole genome shotgun (WGS) entry which is preliminary data.</text>
</comment>
<keyword evidence="3" id="KW-1185">Reference proteome</keyword>
<name>A0A423W3L4_CYTCH</name>
<dbReference type="STRING" id="252740.A0A423W3L4"/>
<proteinExistence type="predicted"/>
<protein>
    <recommendedName>
        <fullName evidence="4">Extracellular membrane protein CFEM domain-containing protein</fullName>
    </recommendedName>
</protein>
<accession>A0A423W3L4</accession>
<sequence length="101" mass="10760">MRLTKLCSLALPALAIAQSATNTTTSSAPSVTPDYEALCEAQASSYADVCPQCLYRCKGSAYIDQCYWSTFFTINGIQAQCEARGGYNCRQIAIGDVCPGA</sequence>
<dbReference type="EMBL" id="LJZO01000015">
    <property type="protein sequence ID" value="ROV97918.1"/>
    <property type="molecule type" value="Genomic_DNA"/>
</dbReference>
<feature type="chain" id="PRO_5019210628" description="Extracellular membrane protein CFEM domain-containing protein" evidence="1">
    <location>
        <begin position="18"/>
        <end position="101"/>
    </location>
</feature>
<evidence type="ECO:0000313" key="3">
    <source>
        <dbReference type="Proteomes" id="UP000284375"/>
    </source>
</evidence>
<evidence type="ECO:0008006" key="4">
    <source>
        <dbReference type="Google" id="ProtNLM"/>
    </source>
</evidence>
<evidence type="ECO:0000256" key="1">
    <source>
        <dbReference type="SAM" id="SignalP"/>
    </source>
</evidence>